<keyword evidence="2" id="KW-1185">Reference proteome</keyword>
<name>A0A4R2H852_9ACTN</name>
<organism evidence="1 2">
    <name type="scientific">Kribbella steppae</name>
    <dbReference type="NCBI Taxonomy" id="2512223"/>
    <lineage>
        <taxon>Bacteria</taxon>
        <taxon>Bacillati</taxon>
        <taxon>Actinomycetota</taxon>
        <taxon>Actinomycetes</taxon>
        <taxon>Propionibacteriales</taxon>
        <taxon>Kribbellaceae</taxon>
        <taxon>Kribbella</taxon>
    </lineage>
</organism>
<sequence>MPMRDERYRRDFERANRDRLYYRAAAVDAVAALLLATGDDYGILTGDDLADVHRRASELRARMRSRTG</sequence>
<proteinExistence type="predicted"/>
<comment type="caution">
    <text evidence="1">The sequence shown here is derived from an EMBL/GenBank/DDBJ whole genome shotgun (WGS) entry which is preliminary data.</text>
</comment>
<reference evidence="1 2" key="1">
    <citation type="journal article" date="2015" name="Stand. Genomic Sci.">
        <title>Genomic Encyclopedia of Bacterial and Archaeal Type Strains, Phase III: the genomes of soil and plant-associated and newly described type strains.</title>
        <authorList>
            <person name="Whitman W.B."/>
            <person name="Woyke T."/>
            <person name="Klenk H.P."/>
            <person name="Zhou Y."/>
            <person name="Lilburn T.G."/>
            <person name="Beck B.J."/>
            <person name="De Vos P."/>
            <person name="Vandamme P."/>
            <person name="Eisen J.A."/>
            <person name="Garrity G."/>
            <person name="Hugenholtz P."/>
            <person name="Kyrpides N.C."/>
        </authorList>
    </citation>
    <scope>NUCLEOTIDE SEQUENCE [LARGE SCALE GENOMIC DNA]</scope>
    <source>
        <strain evidence="1 2">VKM Ac-2572</strain>
    </source>
</reference>
<dbReference type="EMBL" id="SLWN01000010">
    <property type="protein sequence ID" value="TCO22358.1"/>
    <property type="molecule type" value="Genomic_DNA"/>
</dbReference>
<protein>
    <submittedName>
        <fullName evidence="1">Uncharacterized protein</fullName>
    </submittedName>
</protein>
<accession>A0A4R2H852</accession>
<evidence type="ECO:0000313" key="1">
    <source>
        <dbReference type="EMBL" id="TCO22358.1"/>
    </source>
</evidence>
<evidence type="ECO:0000313" key="2">
    <source>
        <dbReference type="Proteomes" id="UP000294508"/>
    </source>
</evidence>
<dbReference type="AlphaFoldDB" id="A0A4R2H852"/>
<gene>
    <name evidence="1" type="ORF">EV652_110344</name>
</gene>
<dbReference type="Proteomes" id="UP000294508">
    <property type="component" value="Unassembled WGS sequence"/>
</dbReference>